<dbReference type="CDD" id="cd00254">
    <property type="entry name" value="LT-like"/>
    <property type="match status" value="1"/>
</dbReference>
<dbReference type="SUPFAM" id="SSF53955">
    <property type="entry name" value="Lysozyme-like"/>
    <property type="match status" value="1"/>
</dbReference>
<name>A0A922P2A5_9HYPH</name>
<accession>A0A922P2A5</accession>
<reference evidence="6 7" key="1">
    <citation type="submission" date="2014-06" db="EMBL/GenBank/DDBJ databases">
        <title>Rhizobium pelagicum/R2-400B4.</title>
        <authorList>
            <person name="Kimes N.E."/>
            <person name="Lopez-Perez M."/>
        </authorList>
    </citation>
    <scope>NUCLEOTIDE SEQUENCE [LARGE SCALE GENOMIC DNA]</scope>
    <source>
        <strain evidence="6 7">R2-400B4</strain>
    </source>
</reference>
<gene>
    <name evidence="6" type="ORF">GV68_12340</name>
</gene>
<protein>
    <submittedName>
        <fullName evidence="6">Lytic transglycosylase</fullName>
    </submittedName>
</protein>
<dbReference type="EMBL" id="JOKJ01000023">
    <property type="protein sequence ID" value="KEQ04770.1"/>
    <property type="molecule type" value="Genomic_DNA"/>
</dbReference>
<keyword evidence="4" id="KW-0732">Signal</keyword>
<dbReference type="Proteomes" id="UP000052167">
    <property type="component" value="Unassembled WGS sequence"/>
</dbReference>
<feature type="signal peptide" evidence="4">
    <location>
        <begin position="1"/>
        <end position="22"/>
    </location>
</feature>
<evidence type="ECO:0000256" key="1">
    <source>
        <dbReference type="ARBA" id="ARBA00007734"/>
    </source>
</evidence>
<dbReference type="PANTHER" id="PTHR37423">
    <property type="entry name" value="SOLUBLE LYTIC MUREIN TRANSGLYCOSYLASE-RELATED"/>
    <property type="match status" value="1"/>
</dbReference>
<evidence type="ECO:0000313" key="7">
    <source>
        <dbReference type="Proteomes" id="UP000052167"/>
    </source>
</evidence>
<dbReference type="InterPro" id="IPR008258">
    <property type="entry name" value="Transglycosylase_SLT_dom_1"/>
</dbReference>
<dbReference type="RefSeq" id="WP_037164224.1">
    <property type="nucleotide sequence ID" value="NZ_JOKI01000006.1"/>
</dbReference>
<comment type="similarity">
    <text evidence="1">Belongs to the transglycosylase Slt family.</text>
</comment>
<dbReference type="PANTHER" id="PTHR37423:SF2">
    <property type="entry name" value="MEMBRANE-BOUND LYTIC MUREIN TRANSGLYCOSYLASE C"/>
    <property type="match status" value="1"/>
</dbReference>
<evidence type="ECO:0000256" key="3">
    <source>
        <dbReference type="SAM" id="MobiDB-lite"/>
    </source>
</evidence>
<evidence type="ECO:0000313" key="6">
    <source>
        <dbReference type="EMBL" id="KEQ04770.1"/>
    </source>
</evidence>
<feature type="chain" id="PRO_5036896970" evidence="4">
    <location>
        <begin position="23"/>
        <end position="360"/>
    </location>
</feature>
<comment type="similarity">
    <text evidence="2">Belongs to the virb1 family.</text>
</comment>
<dbReference type="OrthoDB" id="9801695at2"/>
<comment type="caution">
    <text evidence="6">The sequence shown here is derived from an EMBL/GenBank/DDBJ whole genome shotgun (WGS) entry which is preliminary data.</text>
</comment>
<dbReference type="InterPro" id="IPR023346">
    <property type="entry name" value="Lysozyme-like_dom_sf"/>
</dbReference>
<evidence type="ECO:0000256" key="2">
    <source>
        <dbReference type="ARBA" id="ARBA00009387"/>
    </source>
</evidence>
<feature type="domain" description="Transglycosylase SLT" evidence="5">
    <location>
        <begin position="87"/>
        <end position="189"/>
    </location>
</feature>
<keyword evidence="7" id="KW-1185">Reference proteome</keyword>
<feature type="compositionally biased region" description="Low complexity" evidence="3">
    <location>
        <begin position="304"/>
        <end position="315"/>
    </location>
</feature>
<organism evidence="6 7">
    <name type="scientific">Pseudorhizobium pelagicum</name>
    <dbReference type="NCBI Taxonomy" id="1509405"/>
    <lineage>
        <taxon>Bacteria</taxon>
        <taxon>Pseudomonadati</taxon>
        <taxon>Pseudomonadota</taxon>
        <taxon>Alphaproteobacteria</taxon>
        <taxon>Hyphomicrobiales</taxon>
        <taxon>Rhizobiaceae</taxon>
        <taxon>Rhizobium/Agrobacterium group</taxon>
        <taxon>Pseudorhizobium</taxon>
    </lineage>
</organism>
<dbReference type="AlphaFoldDB" id="A0A922P2A5"/>
<sequence>MRSVAPALALLVTLSLPATGRAQVPVLDRGILAVDTDRSALTGQISRTDTNRNGTRAAVTCALYRPARRQDPVAAARSNPQITALVRRIAREEGVDENEFLALVYQESRFNPCARSSAGAVGLAQLMPATAASLGVEIYDIEDNLRGGARYYRRQIDRHGGNIALALAAYNAGPGNVSKHGGIPPFRETQSYVRSITQRWLPALGGSDTAALPQSFGDGGAGFVAMRDKTLTAMGVSAATGASLAGARTWYETQGRQESATVLDSWDLNLTARSGNLAMMNQIIALAASMADLIGAETAITASSLSGSARSSSRPAADDRLAEGTSPCEGAQGLVWDEQKQACVAARENEADLRLMLQAQ</sequence>
<evidence type="ECO:0000259" key="5">
    <source>
        <dbReference type="Pfam" id="PF01464"/>
    </source>
</evidence>
<dbReference type="Gene3D" id="1.10.530.10">
    <property type="match status" value="1"/>
</dbReference>
<dbReference type="Pfam" id="PF01464">
    <property type="entry name" value="SLT"/>
    <property type="match status" value="1"/>
</dbReference>
<evidence type="ECO:0000256" key="4">
    <source>
        <dbReference type="SAM" id="SignalP"/>
    </source>
</evidence>
<proteinExistence type="inferred from homology"/>
<feature type="region of interest" description="Disordered" evidence="3">
    <location>
        <begin position="304"/>
        <end position="329"/>
    </location>
</feature>